<evidence type="ECO:0000313" key="5">
    <source>
        <dbReference type="Proteomes" id="UP000186112"/>
    </source>
</evidence>
<reference evidence="4 5" key="1">
    <citation type="submission" date="2016-02" db="EMBL/GenBank/DDBJ databases">
        <title>Genome sequence of Tissierella creatinophila DSM 6911.</title>
        <authorList>
            <person name="Poehlein A."/>
            <person name="Daniel R."/>
        </authorList>
    </citation>
    <scope>NUCLEOTIDE SEQUENCE [LARGE SCALE GENOMIC DNA]</scope>
    <source>
        <strain evidence="4 5">DSM 6911</strain>
    </source>
</reference>
<organism evidence="4 5">
    <name type="scientific">Tissierella creatinophila DSM 6911</name>
    <dbReference type="NCBI Taxonomy" id="1123403"/>
    <lineage>
        <taxon>Bacteria</taxon>
        <taxon>Bacillati</taxon>
        <taxon>Bacillota</taxon>
        <taxon>Tissierellia</taxon>
        <taxon>Tissierellales</taxon>
        <taxon>Tissierellaceae</taxon>
        <taxon>Tissierella</taxon>
    </lineage>
</organism>
<protein>
    <recommendedName>
        <fullName evidence="3">Sulfur carrier protein FdhD</fullName>
    </recommendedName>
</protein>
<evidence type="ECO:0000313" key="4">
    <source>
        <dbReference type="EMBL" id="OLS03739.1"/>
    </source>
</evidence>
<dbReference type="Proteomes" id="UP000186112">
    <property type="component" value="Unassembled WGS sequence"/>
</dbReference>
<dbReference type="GO" id="GO:0005737">
    <property type="term" value="C:cytoplasm"/>
    <property type="evidence" value="ECO:0007669"/>
    <property type="project" value="UniProtKB-SubCell"/>
</dbReference>
<comment type="subcellular location">
    <subcellularLocation>
        <location evidence="3">Cytoplasm</location>
    </subcellularLocation>
</comment>
<comment type="function">
    <text evidence="3">Required for formate dehydrogenase (FDH) activity. Acts as a sulfur carrier protein that transfers sulfur from IscS to the molybdenum cofactor prior to its insertion into FDH.</text>
</comment>
<comment type="similarity">
    <text evidence="3">Belongs to the FdhD family.</text>
</comment>
<feature type="active site" description="Cysteine persulfide intermediate" evidence="3">
    <location>
        <position position="105"/>
    </location>
</feature>
<dbReference type="PIRSF" id="PIRSF015626">
    <property type="entry name" value="FdhD"/>
    <property type="match status" value="1"/>
</dbReference>
<accession>A0A1U7M952</accession>
<comment type="caution">
    <text evidence="4">The sequence shown here is derived from an EMBL/GenBank/DDBJ whole genome shotgun (WGS) entry which is preliminary data.</text>
</comment>
<keyword evidence="5" id="KW-1185">Reference proteome</keyword>
<dbReference type="InterPro" id="IPR016193">
    <property type="entry name" value="Cytidine_deaminase-like"/>
</dbReference>
<gene>
    <name evidence="3 4" type="primary">fdhD</name>
    <name evidence="4" type="ORF">TICRE_02520</name>
</gene>
<dbReference type="PANTHER" id="PTHR30592">
    <property type="entry name" value="FORMATE DEHYDROGENASE"/>
    <property type="match status" value="1"/>
</dbReference>
<evidence type="ECO:0000256" key="1">
    <source>
        <dbReference type="ARBA" id="ARBA00022490"/>
    </source>
</evidence>
<dbReference type="SUPFAM" id="SSF53927">
    <property type="entry name" value="Cytidine deaminase-like"/>
    <property type="match status" value="1"/>
</dbReference>
<dbReference type="PANTHER" id="PTHR30592:SF1">
    <property type="entry name" value="SULFUR CARRIER PROTEIN FDHD"/>
    <property type="match status" value="1"/>
</dbReference>
<dbReference type="RefSeq" id="WP_075724319.1">
    <property type="nucleotide sequence ID" value="NZ_LTDM01000003.1"/>
</dbReference>
<evidence type="ECO:0000256" key="2">
    <source>
        <dbReference type="ARBA" id="ARBA00023150"/>
    </source>
</evidence>
<dbReference type="GO" id="GO:0097163">
    <property type="term" value="F:sulfur carrier activity"/>
    <property type="evidence" value="ECO:0007669"/>
    <property type="project" value="UniProtKB-UniRule"/>
</dbReference>
<proteinExistence type="inferred from homology"/>
<dbReference type="GO" id="GO:0006777">
    <property type="term" value="P:Mo-molybdopterin cofactor biosynthetic process"/>
    <property type="evidence" value="ECO:0007669"/>
    <property type="project" value="UniProtKB-UniRule"/>
</dbReference>
<evidence type="ECO:0000256" key="3">
    <source>
        <dbReference type="HAMAP-Rule" id="MF_00187"/>
    </source>
</evidence>
<name>A0A1U7M952_TISCR</name>
<dbReference type="Gene3D" id="3.10.20.10">
    <property type="match status" value="1"/>
</dbReference>
<dbReference type="EMBL" id="LTDM01000003">
    <property type="protein sequence ID" value="OLS03739.1"/>
    <property type="molecule type" value="Genomic_DNA"/>
</dbReference>
<keyword evidence="2 3" id="KW-0501">Molybdenum cofactor biosynthesis</keyword>
<dbReference type="Gene3D" id="3.40.140.10">
    <property type="entry name" value="Cytidine Deaminase, domain 2"/>
    <property type="match status" value="1"/>
</dbReference>
<dbReference type="AlphaFoldDB" id="A0A1U7M952"/>
<dbReference type="Pfam" id="PF02634">
    <property type="entry name" value="FdhD-NarQ"/>
    <property type="match status" value="1"/>
</dbReference>
<dbReference type="OrthoDB" id="9782042at2"/>
<dbReference type="GO" id="GO:0016783">
    <property type="term" value="F:sulfurtransferase activity"/>
    <property type="evidence" value="ECO:0007669"/>
    <property type="project" value="InterPro"/>
</dbReference>
<dbReference type="NCBIfam" id="TIGR00129">
    <property type="entry name" value="fdhD_narQ"/>
    <property type="match status" value="1"/>
</dbReference>
<keyword evidence="1 3" id="KW-0963">Cytoplasm</keyword>
<feature type="binding site" evidence="3">
    <location>
        <begin position="243"/>
        <end position="248"/>
    </location>
    <ligand>
        <name>Mo-bis(molybdopterin guanine dinucleotide)</name>
        <dbReference type="ChEBI" id="CHEBI:60539"/>
    </ligand>
</feature>
<sequence length="261" mass="29742">MNYTKEYEILRINKDCKSKEKDIVVVESPFTIFIDEKEIITLLCTPKSLEELLIGFIISEGFIESIDDIEKIRIDEKSSIGYVSLKRKNSFIEKFQGKRTITSGCGKGTVFYNVLDSFKSKKIANPLELDIELIKENMRDFNKRSKLFLETGGVHSCGLYDRSRMLIFEEDIGRHNALDKIVGKALKENIDLKDKMIFTSGRISSEILIKTAKREISTIISRSAPTSLAIDIAKELGINLIGFVRGEKLNIYTNIKNLIKE</sequence>
<dbReference type="HAMAP" id="MF_00187">
    <property type="entry name" value="FdhD"/>
    <property type="match status" value="1"/>
</dbReference>
<dbReference type="InterPro" id="IPR003786">
    <property type="entry name" value="FdhD"/>
</dbReference>